<accession>A0A4R6JAK0</accession>
<name>A0A4R6JAK0_9ACTN</name>
<dbReference type="PANTHER" id="PTHR38110">
    <property type="entry name" value="CHROMOSOME 23, WHOLE GENOME SHOTGUN SEQUENCE"/>
    <property type="match status" value="1"/>
</dbReference>
<evidence type="ECO:0000259" key="1">
    <source>
        <dbReference type="Pfam" id="PF13622"/>
    </source>
</evidence>
<keyword evidence="4" id="KW-1185">Reference proteome</keyword>
<dbReference type="AlphaFoldDB" id="A0A4R6JAK0"/>
<protein>
    <submittedName>
        <fullName evidence="3">Acyl-CoA thioesterase</fullName>
    </submittedName>
</protein>
<dbReference type="PANTHER" id="PTHR38110:SF1">
    <property type="entry name" value="THIOESTERASE DOMAIN-CONTAINING PROTEIN"/>
    <property type="match status" value="1"/>
</dbReference>
<evidence type="ECO:0000259" key="2">
    <source>
        <dbReference type="Pfam" id="PF20789"/>
    </source>
</evidence>
<dbReference type="SUPFAM" id="SSF54637">
    <property type="entry name" value="Thioesterase/thiol ester dehydrase-isomerase"/>
    <property type="match status" value="2"/>
</dbReference>
<evidence type="ECO:0000313" key="4">
    <source>
        <dbReference type="Proteomes" id="UP000294901"/>
    </source>
</evidence>
<proteinExistence type="predicted"/>
<dbReference type="Pfam" id="PF20789">
    <property type="entry name" value="4HBT_3C"/>
    <property type="match status" value="1"/>
</dbReference>
<dbReference type="InterPro" id="IPR052389">
    <property type="entry name" value="Sec_Metab_Biosynth-Assoc"/>
</dbReference>
<dbReference type="InterPro" id="IPR049450">
    <property type="entry name" value="ACOT8-like_C"/>
</dbReference>
<dbReference type="Pfam" id="PF13622">
    <property type="entry name" value="4HBT_3"/>
    <property type="match status" value="1"/>
</dbReference>
<feature type="domain" description="Acyl-CoA thioesterase-like N-terminal HotDog" evidence="1">
    <location>
        <begin position="26"/>
        <end position="106"/>
    </location>
</feature>
<dbReference type="Proteomes" id="UP000294901">
    <property type="component" value="Unassembled WGS sequence"/>
</dbReference>
<feature type="domain" description="Acyl-CoA thioesterase-like C-terminal" evidence="2">
    <location>
        <begin position="136"/>
        <end position="264"/>
    </location>
</feature>
<dbReference type="CDD" id="cd03443">
    <property type="entry name" value="PaaI_thioesterase"/>
    <property type="match status" value="1"/>
</dbReference>
<dbReference type="InterPro" id="IPR029069">
    <property type="entry name" value="HotDog_dom_sf"/>
</dbReference>
<sequence>MKDVKTFKEATAVVAKDGALEAELDAVWAVGDKLHGGYLMAVLGRAVETRAEHPHLVAMTTTFLRPPAAGRATVTVELLRAGRTAGQYRARLEQDGQPCAEALVTQGVLDASAPWWGRAEPPALPPEDECMLLPSQAAGTPFPVPLLDIVEHRLDPAVLGFAAGRPSQQGRTAGWVRFASNEDWDPLSLLIAADPAPPISLTLGLTSWAPTLSLTAYVRRLPAPGPVRFTMRSSEITSGRMDEIVEVWDSADTLVAQATQLAAVRVPDPAA</sequence>
<reference evidence="3 4" key="1">
    <citation type="submission" date="2019-03" db="EMBL/GenBank/DDBJ databases">
        <title>Sequencing the genomes of 1000 actinobacteria strains.</title>
        <authorList>
            <person name="Klenk H.-P."/>
        </authorList>
    </citation>
    <scope>NUCLEOTIDE SEQUENCE [LARGE SCALE GENOMIC DNA]</scope>
    <source>
        <strain evidence="3 4">DSM 43805</strain>
    </source>
</reference>
<dbReference type="InterPro" id="IPR042171">
    <property type="entry name" value="Acyl-CoA_hotdog"/>
</dbReference>
<comment type="caution">
    <text evidence="3">The sequence shown here is derived from an EMBL/GenBank/DDBJ whole genome shotgun (WGS) entry which is preliminary data.</text>
</comment>
<dbReference type="Gene3D" id="2.40.160.210">
    <property type="entry name" value="Acyl-CoA thioesterase, double hotdog domain"/>
    <property type="match status" value="1"/>
</dbReference>
<dbReference type="EMBL" id="SNWR01000002">
    <property type="protein sequence ID" value="TDO31961.1"/>
    <property type="molecule type" value="Genomic_DNA"/>
</dbReference>
<gene>
    <name evidence="3" type="ORF">C8E87_7400</name>
</gene>
<dbReference type="InterPro" id="IPR049449">
    <property type="entry name" value="TesB_ACOT8-like_N"/>
</dbReference>
<evidence type="ECO:0000313" key="3">
    <source>
        <dbReference type="EMBL" id="TDO31961.1"/>
    </source>
</evidence>
<organism evidence="3 4">
    <name type="scientific">Paractinoplanes brasiliensis</name>
    <dbReference type="NCBI Taxonomy" id="52695"/>
    <lineage>
        <taxon>Bacteria</taxon>
        <taxon>Bacillati</taxon>
        <taxon>Actinomycetota</taxon>
        <taxon>Actinomycetes</taxon>
        <taxon>Micromonosporales</taxon>
        <taxon>Micromonosporaceae</taxon>
        <taxon>Paractinoplanes</taxon>
    </lineage>
</organism>